<dbReference type="Proteomes" id="UP000296049">
    <property type="component" value="Unassembled WGS sequence"/>
</dbReference>
<evidence type="ECO:0000313" key="3">
    <source>
        <dbReference type="Proteomes" id="UP000296049"/>
    </source>
</evidence>
<feature type="region of interest" description="Disordered" evidence="1">
    <location>
        <begin position="101"/>
        <end position="126"/>
    </location>
</feature>
<keyword evidence="3" id="KW-1185">Reference proteome</keyword>
<sequence length="725" mass="80342">MWKLEKSGESGNEDWEEEEECIQILLSKREEGSRYIFKKVTVDCSSIPSQPEVVLGTEGSTGQDAAAIRMELSALQKLSSAVRICVWGVFFPPKFSWNQEQDRAASRLGDGDSRGPPAPPPGNPEYRVGLRLTKFPLQVGCIWKNEAEFVIKFAAAFRFEVSQQQNDSLINLALDGYMTMNCHTCSGKKQGFPEDRGPKSMFMKRKPNAINTHKHHFSNELHEISGMIIKPETVPSLLSPPFASPRKACGLQDSQDSDWPVSRAALTGIIHQTLKPVWHMLSGLIEKWASMIICIKCAPNSQWYIVVMQRGSAVALGQEIRNQTLVSYTGTGPISYTVKFPSGMGLLSMSFYNLNNESPQVLNKNNTCCLVRNVTDGSLSTLLSRSSSCITALAILNQEFLHIDIHLRTTTKQTKESSPIPLNLNVVIFSDVEPEEEHFNSMPISVAITMVDKLWRAASVHVQNDPEDTPRRTLTIIWQVGRFMEKSKPNMCPEGRTMLPAKSFPQLEISDTHTSQEEFHPMAQYQDGTIVWSSSTGRRDENDPSSLHKEAVHEVHVRVLVSCKGYSSEWKEQTCTLEAAVMCTRVIGDRTGELRVHCKCGTTLCVEIGYIRCTTESPVIAQQLNNLSRQWLDLVLSSLPGGAGTMKPFSMRERCVTAASDHGYQGSAVLKSQTTAHSATATSEAQGSDCAFTDSVSDDKVLTTASQMNAFISVYNSMVEAGLHK</sequence>
<reference evidence="3" key="1">
    <citation type="journal article" date="2013" name="Nat. Genet.">
        <title>The duck genome and transcriptome provide insight into an avian influenza virus reservoir species.</title>
        <authorList>
            <person name="Huang Y."/>
            <person name="Li Y."/>
            <person name="Burt D.W."/>
            <person name="Chen H."/>
            <person name="Zhang Y."/>
            <person name="Qian W."/>
            <person name="Kim H."/>
            <person name="Gan S."/>
            <person name="Zhao Y."/>
            <person name="Li J."/>
            <person name="Yi K."/>
            <person name="Feng H."/>
            <person name="Zhu P."/>
            <person name="Li B."/>
            <person name="Liu Q."/>
            <person name="Fairley S."/>
            <person name="Magor K.E."/>
            <person name="Du Z."/>
            <person name="Hu X."/>
            <person name="Goodman L."/>
            <person name="Tafer H."/>
            <person name="Vignal A."/>
            <person name="Lee T."/>
            <person name="Kim K.W."/>
            <person name="Sheng Z."/>
            <person name="An Y."/>
            <person name="Searle S."/>
            <person name="Herrero J."/>
            <person name="Groenen M.A."/>
            <person name="Crooijmans R.P."/>
            <person name="Faraut T."/>
            <person name="Cai Q."/>
            <person name="Webster R.G."/>
            <person name="Aldridge J.R."/>
            <person name="Warren W.C."/>
            <person name="Bartschat S."/>
            <person name="Kehr S."/>
            <person name="Marz M."/>
            <person name="Stadler P.F."/>
            <person name="Smith J."/>
            <person name="Kraus R.H."/>
            <person name="Zhao Y."/>
            <person name="Ren L."/>
            <person name="Fei J."/>
            <person name="Morisson M."/>
            <person name="Kaiser P."/>
            <person name="Griffin D.K."/>
            <person name="Rao M."/>
            <person name="Pitel F."/>
            <person name="Wang J."/>
            <person name="Li N."/>
        </authorList>
    </citation>
    <scope>NUCLEOTIDE SEQUENCE [LARGE SCALE GENOMIC DNA]</scope>
</reference>
<dbReference type="EMBL" id="KB742617">
    <property type="protein sequence ID" value="EOB06405.1"/>
    <property type="molecule type" value="Genomic_DNA"/>
</dbReference>
<name>R0LXB4_ANAPL</name>
<protein>
    <submittedName>
        <fullName evidence="2">Uncharacterized protein</fullName>
    </submittedName>
</protein>
<feature type="compositionally biased region" description="Basic and acidic residues" evidence="1">
    <location>
        <begin position="101"/>
        <end position="113"/>
    </location>
</feature>
<proteinExistence type="predicted"/>
<gene>
    <name evidence="2" type="ORF">Anapl_04027</name>
</gene>
<evidence type="ECO:0000313" key="2">
    <source>
        <dbReference type="EMBL" id="EOB06405.1"/>
    </source>
</evidence>
<accession>R0LXB4</accession>
<organism evidence="2 3">
    <name type="scientific">Anas platyrhynchos</name>
    <name type="common">Mallard</name>
    <name type="synonym">Anas boschas</name>
    <dbReference type="NCBI Taxonomy" id="8839"/>
    <lineage>
        <taxon>Eukaryota</taxon>
        <taxon>Metazoa</taxon>
        <taxon>Chordata</taxon>
        <taxon>Craniata</taxon>
        <taxon>Vertebrata</taxon>
        <taxon>Euteleostomi</taxon>
        <taxon>Archelosauria</taxon>
        <taxon>Archosauria</taxon>
        <taxon>Dinosauria</taxon>
        <taxon>Saurischia</taxon>
        <taxon>Theropoda</taxon>
        <taxon>Coelurosauria</taxon>
        <taxon>Aves</taxon>
        <taxon>Neognathae</taxon>
        <taxon>Galloanserae</taxon>
        <taxon>Anseriformes</taxon>
        <taxon>Anatidae</taxon>
        <taxon>Anatinae</taxon>
        <taxon>Anas</taxon>
    </lineage>
</organism>
<evidence type="ECO:0000256" key="1">
    <source>
        <dbReference type="SAM" id="MobiDB-lite"/>
    </source>
</evidence>
<dbReference type="AlphaFoldDB" id="R0LXB4"/>